<reference evidence="2 3" key="1">
    <citation type="submission" date="2022-12" db="EMBL/GenBank/DDBJ databases">
        <authorList>
            <person name="Ruckert C."/>
            <person name="Busche T."/>
            <person name="Kalinowski J."/>
            <person name="Wittmann C."/>
        </authorList>
    </citation>
    <scope>NUCLEOTIDE SEQUENCE [LARGE SCALE GENOMIC DNA]</scope>
    <source>
        <strain evidence="2 3">DSM 40276</strain>
    </source>
</reference>
<organism evidence="2 3">
    <name type="scientific">Streptomyces nigrescens</name>
    <dbReference type="NCBI Taxonomy" id="1920"/>
    <lineage>
        <taxon>Bacteria</taxon>
        <taxon>Bacillati</taxon>
        <taxon>Actinomycetota</taxon>
        <taxon>Actinomycetes</taxon>
        <taxon>Kitasatosporales</taxon>
        <taxon>Streptomycetaceae</taxon>
        <taxon>Streptomyces</taxon>
    </lineage>
</organism>
<evidence type="ECO:0000256" key="1">
    <source>
        <dbReference type="SAM" id="MobiDB-lite"/>
    </source>
</evidence>
<feature type="region of interest" description="Disordered" evidence="1">
    <location>
        <begin position="444"/>
        <end position="464"/>
    </location>
</feature>
<protein>
    <recommendedName>
        <fullName evidence="4">Transposase</fullName>
    </recommendedName>
</protein>
<dbReference type="Proteomes" id="UP001210169">
    <property type="component" value="Chromosome"/>
</dbReference>
<evidence type="ECO:0008006" key="4">
    <source>
        <dbReference type="Google" id="ProtNLM"/>
    </source>
</evidence>
<evidence type="ECO:0000313" key="2">
    <source>
        <dbReference type="EMBL" id="WAU06484.1"/>
    </source>
</evidence>
<dbReference type="RefSeq" id="WP_277412035.1">
    <property type="nucleotide sequence ID" value="NZ_CP114203.1"/>
</dbReference>
<dbReference type="GeneID" id="301334150"/>
<sequence length="599" mass="65790">MTFPRTWRDHHKIRHCRPRPATDAPARIPDSKVGQLDTLLHASGVLELIDAELAGRPGPAGMPLRTVLGGLLLSLHYHSSATLADAYRVLLDELTPTAQGWLGVKDTDLRDAHARIAFTRRVYRAFDRLTTTLDPHRCDRRRRLPLHEAARHAAAWEDDHPERLRRREVLQQISDRLILVTVRLAHRRGLLKGWKGDVGFDTTSLPSWHDEPIERRDLASLDITAGWHFSGGADKGIFGHSATLLMAASRRHPTGFSHAGTRSSTHPQLALGLVLDTPGKRIGSNAVHTLSALDGLGLGLPTGILAADRAYTAQKTGHFAGPVRRLGYKLALDYKRDERGIQGTHQGAILVDGSLACPAMPTALAQATTDLDDKAVRTSTDDLRELIAGREPFFLKLKQATDPHGTIRLQCPAAGPSPSVNCPRFQHSNGPAPRRTVVDLTSARSTAAHPAAKPTVPIDPAERLRPLPKNQLPRICQKPTITIHPGDLGQRDKYRQDLRYLSPSWHDAFKPIRANNEGLNGRAKSHRIDISRPEKRLAHGRVAQTILVALMICTLNLQIIYSWHLTTGTQPAPTDEDTCPKTDGIVPTPPAANGIPPPR</sequence>
<accession>A0ABY7J8V8</accession>
<gene>
    <name evidence="2" type="ORF">STRNI_004992</name>
</gene>
<keyword evidence="3" id="KW-1185">Reference proteome</keyword>
<evidence type="ECO:0000313" key="3">
    <source>
        <dbReference type="Proteomes" id="UP001210169"/>
    </source>
</evidence>
<proteinExistence type="predicted"/>
<feature type="region of interest" description="Disordered" evidence="1">
    <location>
        <begin position="570"/>
        <end position="599"/>
    </location>
</feature>
<name>A0ABY7J8V8_STRNI</name>
<feature type="compositionally biased region" description="Pro residues" evidence="1">
    <location>
        <begin position="587"/>
        <end position="599"/>
    </location>
</feature>
<dbReference type="EMBL" id="CP114203">
    <property type="protein sequence ID" value="WAU06484.1"/>
    <property type="molecule type" value="Genomic_DNA"/>
</dbReference>